<reference evidence="2 3" key="1">
    <citation type="submission" date="2024-01" db="EMBL/GenBank/DDBJ databases">
        <title>A draft genome for the cacao thread blight pathogen Marasmiellus scandens.</title>
        <authorList>
            <person name="Baruah I.K."/>
            <person name="Leung J."/>
            <person name="Bukari Y."/>
            <person name="Amoako-Attah I."/>
            <person name="Meinhardt L.W."/>
            <person name="Bailey B.A."/>
            <person name="Cohen S.P."/>
        </authorList>
    </citation>
    <scope>NUCLEOTIDE SEQUENCE [LARGE SCALE GENOMIC DNA]</scope>
    <source>
        <strain evidence="2 3">GH-19</strain>
    </source>
</reference>
<comment type="caution">
    <text evidence="2">The sequence shown here is derived from an EMBL/GenBank/DDBJ whole genome shotgun (WGS) entry which is preliminary data.</text>
</comment>
<name>A0ABR1JNF5_9AGAR</name>
<protein>
    <recommendedName>
        <fullName evidence="4">Heat shock factor binding protein 1</fullName>
    </recommendedName>
</protein>
<dbReference type="Proteomes" id="UP001498398">
    <property type="component" value="Unassembled WGS sequence"/>
</dbReference>
<proteinExistence type="predicted"/>
<gene>
    <name evidence="2" type="ORF">VKT23_006640</name>
</gene>
<keyword evidence="3" id="KW-1185">Reference proteome</keyword>
<evidence type="ECO:0008006" key="4">
    <source>
        <dbReference type="Google" id="ProtNLM"/>
    </source>
</evidence>
<evidence type="ECO:0000313" key="3">
    <source>
        <dbReference type="Proteomes" id="UP001498398"/>
    </source>
</evidence>
<organism evidence="2 3">
    <name type="scientific">Marasmiellus scandens</name>
    <dbReference type="NCBI Taxonomy" id="2682957"/>
    <lineage>
        <taxon>Eukaryota</taxon>
        <taxon>Fungi</taxon>
        <taxon>Dikarya</taxon>
        <taxon>Basidiomycota</taxon>
        <taxon>Agaricomycotina</taxon>
        <taxon>Agaricomycetes</taxon>
        <taxon>Agaricomycetidae</taxon>
        <taxon>Agaricales</taxon>
        <taxon>Marasmiineae</taxon>
        <taxon>Omphalotaceae</taxon>
        <taxon>Marasmiellus</taxon>
    </lineage>
</organism>
<dbReference type="EMBL" id="JBANRG010000008">
    <property type="protein sequence ID" value="KAK7464470.1"/>
    <property type="molecule type" value="Genomic_DNA"/>
</dbReference>
<evidence type="ECO:0000256" key="1">
    <source>
        <dbReference type="SAM" id="MobiDB-lite"/>
    </source>
</evidence>
<feature type="compositionally biased region" description="Polar residues" evidence="1">
    <location>
        <begin position="1"/>
        <end position="25"/>
    </location>
</feature>
<feature type="region of interest" description="Disordered" evidence="1">
    <location>
        <begin position="1"/>
        <end position="30"/>
    </location>
</feature>
<evidence type="ECO:0000313" key="2">
    <source>
        <dbReference type="EMBL" id="KAK7464470.1"/>
    </source>
</evidence>
<sequence length="114" mass="12174">MVSDNSNETNEAVAQPDTNGTTPVNASRDMVSIEQDISRLSAILSGSGANSEEELDERSLAELFKQLEGATGLMNGVEDKLDNILGNLDGLLAALEDQKVQEAKLEDEKVPADK</sequence>
<accession>A0ABR1JNF5</accession>